<dbReference type="PhylomeDB" id="A5PEW7"/>
<feature type="transmembrane region" description="Helical" evidence="11">
    <location>
        <begin position="42"/>
        <end position="60"/>
    </location>
</feature>
<evidence type="ECO:0000256" key="4">
    <source>
        <dbReference type="ARBA" id="ARBA00022490"/>
    </source>
</evidence>
<evidence type="ECO:0000256" key="7">
    <source>
        <dbReference type="ARBA" id="ARBA00023098"/>
    </source>
</evidence>
<dbReference type="OMA" id="NHPFFAI"/>
<comment type="similarity">
    <text evidence="3">Belongs to the CNEP1R1 family.</text>
</comment>
<evidence type="ECO:0000313" key="14">
    <source>
        <dbReference type="WormBase" id="T19A6.3b"/>
    </source>
</evidence>
<reference evidence="12 13" key="1">
    <citation type="journal article" date="1998" name="Science">
        <title>Genome sequence of the nematode C. elegans: a platform for investigating biology.</title>
        <authorList>
            <consortium name="The C. elegans sequencing consortium"/>
            <person name="Sulson J.E."/>
            <person name="Waterston R."/>
        </authorList>
    </citation>
    <scope>NUCLEOTIDE SEQUENCE [LARGE SCALE GENOMIC DNA]</scope>
    <source>
        <strain evidence="12 13">Bristol N2</strain>
    </source>
</reference>
<comment type="subcellular location">
    <subcellularLocation>
        <location evidence="2">Cytoplasm</location>
    </subcellularLocation>
    <subcellularLocation>
        <location evidence="1">Nucleus membrane</location>
        <topology evidence="1">Multi-pass membrane protein</topology>
    </subcellularLocation>
</comment>
<evidence type="ECO:0000256" key="5">
    <source>
        <dbReference type="ARBA" id="ARBA00022692"/>
    </source>
</evidence>
<dbReference type="GO" id="GO:0071595">
    <property type="term" value="C:Nem1-Spo7 phosphatase complex"/>
    <property type="evidence" value="ECO:0007669"/>
    <property type="project" value="InterPro"/>
</dbReference>
<evidence type="ECO:0000256" key="11">
    <source>
        <dbReference type="SAM" id="Phobius"/>
    </source>
</evidence>
<evidence type="ECO:0000256" key="1">
    <source>
        <dbReference type="ARBA" id="ARBA00004232"/>
    </source>
</evidence>
<keyword evidence="6 11" id="KW-1133">Transmembrane helix</keyword>
<keyword evidence="5 11" id="KW-0812">Transmembrane</keyword>
<dbReference type="ExpressionAtlas" id="A5PEW7">
    <property type="expression patterns" value="baseline and differential"/>
</dbReference>
<dbReference type="PANTHER" id="PTHR20996">
    <property type="entry name" value="NUCLEAR ENVELOPE PHOSPHATASE-REGULATORY SUBUNIT 1"/>
    <property type="match status" value="1"/>
</dbReference>
<dbReference type="Bgee" id="WBGene00011828">
    <property type="expression patterns" value="Expressed in embryo and 4 other cell types or tissues"/>
</dbReference>
<dbReference type="GeneID" id="172625"/>
<keyword evidence="4" id="KW-0963">Cytoplasm</keyword>
<evidence type="ECO:0007829" key="15">
    <source>
        <dbReference type="PeptideAtlas" id="A5PEW7"/>
    </source>
</evidence>
<dbReference type="AlphaFoldDB" id="A5PEW7"/>
<organism evidence="12 13">
    <name type="scientific">Caenorhabditis elegans</name>
    <dbReference type="NCBI Taxonomy" id="6239"/>
    <lineage>
        <taxon>Eukaryota</taxon>
        <taxon>Metazoa</taxon>
        <taxon>Ecdysozoa</taxon>
        <taxon>Nematoda</taxon>
        <taxon>Chromadorea</taxon>
        <taxon>Rhabditida</taxon>
        <taxon>Rhabditina</taxon>
        <taxon>Rhabditomorpha</taxon>
        <taxon>Rhabditoidea</taxon>
        <taxon>Rhabditidae</taxon>
        <taxon>Peloderinae</taxon>
        <taxon>Caenorhabditis</taxon>
    </lineage>
</organism>
<dbReference type="GO" id="GO:0005737">
    <property type="term" value="C:cytoplasm"/>
    <property type="evidence" value="ECO:0007669"/>
    <property type="project" value="UniProtKB-SubCell"/>
</dbReference>
<evidence type="ECO:0000256" key="8">
    <source>
        <dbReference type="ARBA" id="ARBA00023136"/>
    </source>
</evidence>
<evidence type="ECO:0000313" key="12">
    <source>
        <dbReference type="EMBL" id="CAN99719.1"/>
    </source>
</evidence>
<dbReference type="GO" id="GO:0006629">
    <property type="term" value="P:lipid metabolic process"/>
    <property type="evidence" value="ECO:0007669"/>
    <property type="project" value="UniProtKB-KW"/>
</dbReference>
<keyword evidence="13" id="KW-1185">Reference proteome</keyword>
<feature type="transmembrane region" description="Helical" evidence="11">
    <location>
        <begin position="80"/>
        <end position="100"/>
    </location>
</feature>
<keyword evidence="15" id="KW-1267">Proteomics identification</keyword>
<protein>
    <recommendedName>
        <fullName evidence="10">Transmembrane protein 188</fullName>
    </recommendedName>
</protein>
<dbReference type="AGR" id="WB:WBGene00011828"/>
<evidence type="ECO:0000256" key="9">
    <source>
        <dbReference type="ARBA" id="ARBA00023242"/>
    </source>
</evidence>
<dbReference type="OrthoDB" id="5786980at2759"/>
<evidence type="ECO:0000256" key="6">
    <source>
        <dbReference type="ARBA" id="ARBA00022989"/>
    </source>
</evidence>
<keyword evidence="9" id="KW-0539">Nucleus</keyword>
<evidence type="ECO:0000256" key="3">
    <source>
        <dbReference type="ARBA" id="ARBA00010998"/>
    </source>
</evidence>
<dbReference type="CTD" id="172625"/>
<dbReference type="GO" id="GO:0031965">
    <property type="term" value="C:nuclear membrane"/>
    <property type="evidence" value="ECO:0007669"/>
    <property type="project" value="UniProtKB-SubCell"/>
</dbReference>
<gene>
    <name evidence="12 14" type="primary">nepr-1</name>
    <name evidence="12" type="ORF">CELE_T19A6.3</name>
    <name evidence="14" type="ORF">T19A6.3</name>
</gene>
<proteinExistence type="evidence at protein level"/>
<dbReference type="Pfam" id="PF09771">
    <property type="entry name" value="Tmemb_18A"/>
    <property type="match status" value="1"/>
</dbReference>
<dbReference type="InterPro" id="IPR019168">
    <property type="entry name" value="NEP1-R1"/>
</dbReference>
<dbReference type="GO" id="GO:0051783">
    <property type="term" value="P:regulation of nuclear division"/>
    <property type="evidence" value="ECO:0000315"/>
    <property type="project" value="WormBase"/>
</dbReference>
<keyword evidence="7" id="KW-0443">Lipid metabolism</keyword>
<evidence type="ECO:0000256" key="10">
    <source>
        <dbReference type="ARBA" id="ARBA00030458"/>
    </source>
</evidence>
<dbReference type="Proteomes" id="UP000001940">
    <property type="component" value="Chromosome I"/>
</dbReference>
<accession>A5PEW7</accession>
<dbReference type="UCSC" id="T19A6.3b">
    <property type="organism name" value="c. elegans"/>
</dbReference>
<name>A5PEW7_CAEEL</name>
<dbReference type="EMBL" id="BX284601">
    <property type="protein sequence ID" value="CAN99719.1"/>
    <property type="molecule type" value="Genomic_DNA"/>
</dbReference>
<sequence>MAIQARRMPEDPSTACEDLKFFEKRLTEVITYMGPTCTRWRIAIVIFAVLVGVIGSKYFANELQKIEIFQIPMIDMFLTTHLDFTLCFFVGLLLFAVFGVHRRIVAPTIVARRCRDALSPFSLSCDHNGKLIVKPAVRNSAP</sequence>
<dbReference type="PeptideAtlas" id="A5PEW7"/>
<evidence type="ECO:0000256" key="2">
    <source>
        <dbReference type="ARBA" id="ARBA00004496"/>
    </source>
</evidence>
<evidence type="ECO:0000313" key="13">
    <source>
        <dbReference type="Proteomes" id="UP000001940"/>
    </source>
</evidence>
<dbReference type="RefSeq" id="NP_001122519.1">
    <property type="nucleotide sequence ID" value="NM_001129047.6"/>
</dbReference>
<dbReference type="WormBase" id="T19A6.3b">
    <property type="protein sequence ID" value="CE41264"/>
    <property type="gene ID" value="WBGene00011828"/>
    <property type="gene designation" value="nepr-1"/>
</dbReference>
<keyword evidence="8 11" id="KW-0472">Membrane</keyword>
<dbReference type="PANTHER" id="PTHR20996:SF1">
    <property type="entry name" value="NUCLEAR ENVELOPE PHOSPHATASE-REGULATORY SUBUNIT 1"/>
    <property type="match status" value="1"/>
</dbReference>